<gene>
    <name evidence="1" type="ORF">N7517_009383</name>
</gene>
<organism evidence="1 2">
    <name type="scientific">Penicillium concentricum</name>
    <dbReference type="NCBI Taxonomy" id="293559"/>
    <lineage>
        <taxon>Eukaryota</taxon>
        <taxon>Fungi</taxon>
        <taxon>Dikarya</taxon>
        <taxon>Ascomycota</taxon>
        <taxon>Pezizomycotina</taxon>
        <taxon>Eurotiomycetes</taxon>
        <taxon>Eurotiomycetidae</taxon>
        <taxon>Eurotiales</taxon>
        <taxon>Aspergillaceae</taxon>
        <taxon>Penicillium</taxon>
    </lineage>
</organism>
<dbReference type="Proteomes" id="UP001147752">
    <property type="component" value="Unassembled WGS sequence"/>
</dbReference>
<sequence length="73" mass="8177">MLVEKRPDTSNLVPAHILAEHLEAEEIERSVCELMDAHPGFGKLSPQALDARRRSVCSFVGYLSTAFTNWYTA</sequence>
<dbReference type="GeneID" id="81466289"/>
<keyword evidence="2" id="KW-1185">Reference proteome</keyword>
<dbReference type="EMBL" id="JAPZBT010000004">
    <property type="protein sequence ID" value="KAJ5360192.1"/>
    <property type="molecule type" value="Genomic_DNA"/>
</dbReference>
<proteinExistence type="predicted"/>
<reference evidence="1" key="1">
    <citation type="submission" date="2022-12" db="EMBL/GenBank/DDBJ databases">
        <authorList>
            <person name="Petersen C."/>
        </authorList>
    </citation>
    <scope>NUCLEOTIDE SEQUENCE</scope>
    <source>
        <strain evidence="1">IBT 3081</strain>
    </source>
</reference>
<dbReference type="OrthoDB" id="4473276at2759"/>
<dbReference type="AlphaFoldDB" id="A0A9W9UWQ2"/>
<reference evidence="1" key="2">
    <citation type="journal article" date="2023" name="IMA Fungus">
        <title>Comparative genomic study of the Penicillium genus elucidates a diverse pangenome and 15 lateral gene transfer events.</title>
        <authorList>
            <person name="Petersen C."/>
            <person name="Sorensen T."/>
            <person name="Nielsen M.R."/>
            <person name="Sondergaard T.E."/>
            <person name="Sorensen J.L."/>
            <person name="Fitzpatrick D.A."/>
            <person name="Frisvad J.C."/>
            <person name="Nielsen K.L."/>
        </authorList>
    </citation>
    <scope>NUCLEOTIDE SEQUENCE</scope>
    <source>
        <strain evidence="1">IBT 3081</strain>
    </source>
</reference>
<name>A0A9W9UWQ2_9EURO</name>
<accession>A0A9W9UWQ2</accession>
<evidence type="ECO:0000313" key="2">
    <source>
        <dbReference type="Proteomes" id="UP001147752"/>
    </source>
</evidence>
<dbReference type="RefSeq" id="XP_056575678.1">
    <property type="nucleotide sequence ID" value="XM_056727106.1"/>
</dbReference>
<evidence type="ECO:0000313" key="1">
    <source>
        <dbReference type="EMBL" id="KAJ5360192.1"/>
    </source>
</evidence>
<protein>
    <submittedName>
        <fullName evidence="1">Uncharacterized protein</fullName>
    </submittedName>
</protein>
<comment type="caution">
    <text evidence="1">The sequence shown here is derived from an EMBL/GenBank/DDBJ whole genome shotgun (WGS) entry which is preliminary data.</text>
</comment>